<evidence type="ECO:0000256" key="3">
    <source>
        <dbReference type="SAM" id="MobiDB-lite"/>
    </source>
</evidence>
<evidence type="ECO:0000313" key="5">
    <source>
        <dbReference type="Proteomes" id="UP000799757"/>
    </source>
</evidence>
<dbReference type="InterPro" id="IPR015943">
    <property type="entry name" value="WD40/YVTN_repeat-like_dom_sf"/>
</dbReference>
<dbReference type="PANTHER" id="PTHR44472">
    <property type="entry name" value="DDB1- AND CUL4-ASSOCIATED FACTOR 4-RELATED"/>
    <property type="match status" value="1"/>
</dbReference>
<evidence type="ECO:0000256" key="2">
    <source>
        <dbReference type="ARBA" id="ARBA00022737"/>
    </source>
</evidence>
<dbReference type="EMBL" id="MU001990">
    <property type="protein sequence ID" value="KAF2792007.1"/>
    <property type="molecule type" value="Genomic_DNA"/>
</dbReference>
<dbReference type="GO" id="GO:0080008">
    <property type="term" value="C:Cul4-RING E3 ubiquitin ligase complex"/>
    <property type="evidence" value="ECO:0007669"/>
    <property type="project" value="TreeGrafter"/>
</dbReference>
<keyword evidence="2" id="KW-0677">Repeat</keyword>
<dbReference type="Gene3D" id="2.130.10.10">
    <property type="entry name" value="YVTN repeat-like/Quinoprotein amine dehydrogenase"/>
    <property type="match status" value="1"/>
</dbReference>
<dbReference type="InterPro" id="IPR036322">
    <property type="entry name" value="WD40_repeat_dom_sf"/>
</dbReference>
<keyword evidence="1" id="KW-0853">WD repeat</keyword>
<evidence type="ECO:0000256" key="1">
    <source>
        <dbReference type="ARBA" id="ARBA00022574"/>
    </source>
</evidence>
<organism evidence="4 5">
    <name type="scientific">Melanomma pulvis-pyrius CBS 109.77</name>
    <dbReference type="NCBI Taxonomy" id="1314802"/>
    <lineage>
        <taxon>Eukaryota</taxon>
        <taxon>Fungi</taxon>
        <taxon>Dikarya</taxon>
        <taxon>Ascomycota</taxon>
        <taxon>Pezizomycotina</taxon>
        <taxon>Dothideomycetes</taxon>
        <taxon>Pleosporomycetidae</taxon>
        <taxon>Pleosporales</taxon>
        <taxon>Melanommataceae</taxon>
        <taxon>Melanomma</taxon>
    </lineage>
</organism>
<reference evidence="4" key="1">
    <citation type="journal article" date="2020" name="Stud. Mycol.">
        <title>101 Dothideomycetes genomes: a test case for predicting lifestyles and emergence of pathogens.</title>
        <authorList>
            <person name="Haridas S."/>
            <person name="Albert R."/>
            <person name="Binder M."/>
            <person name="Bloem J."/>
            <person name="Labutti K."/>
            <person name="Salamov A."/>
            <person name="Andreopoulos B."/>
            <person name="Baker S."/>
            <person name="Barry K."/>
            <person name="Bills G."/>
            <person name="Bluhm B."/>
            <person name="Cannon C."/>
            <person name="Castanera R."/>
            <person name="Culley D."/>
            <person name="Daum C."/>
            <person name="Ezra D."/>
            <person name="Gonzalez J."/>
            <person name="Henrissat B."/>
            <person name="Kuo A."/>
            <person name="Liang C."/>
            <person name="Lipzen A."/>
            <person name="Lutzoni F."/>
            <person name="Magnuson J."/>
            <person name="Mondo S."/>
            <person name="Nolan M."/>
            <person name="Ohm R."/>
            <person name="Pangilinan J."/>
            <person name="Park H.-J."/>
            <person name="Ramirez L."/>
            <person name="Alfaro M."/>
            <person name="Sun H."/>
            <person name="Tritt A."/>
            <person name="Yoshinaga Y."/>
            <person name="Zwiers L.-H."/>
            <person name="Turgeon B."/>
            <person name="Goodwin S."/>
            <person name="Spatafora J."/>
            <person name="Crous P."/>
            <person name="Grigoriev I."/>
        </authorList>
    </citation>
    <scope>NUCLEOTIDE SEQUENCE</scope>
    <source>
        <strain evidence="4">CBS 109.77</strain>
    </source>
</reference>
<feature type="region of interest" description="Disordered" evidence="3">
    <location>
        <begin position="21"/>
        <end position="52"/>
    </location>
</feature>
<dbReference type="InterPro" id="IPR052254">
    <property type="entry name" value="CUL4-DDB1_E3_ligase_receptor"/>
</dbReference>
<dbReference type="PANTHER" id="PTHR44472:SF1">
    <property type="entry name" value="DDB1 AND CUL4 ASSOCIATED FACTOR 4"/>
    <property type="match status" value="1"/>
</dbReference>
<proteinExistence type="predicted"/>
<keyword evidence="5" id="KW-1185">Reference proteome</keyword>
<feature type="compositionally biased region" description="Basic and acidic residues" evidence="3">
    <location>
        <begin position="33"/>
        <end position="52"/>
    </location>
</feature>
<name>A0A6A6X7Y0_9PLEO</name>
<dbReference type="Proteomes" id="UP000799757">
    <property type="component" value="Unassembled WGS sequence"/>
</dbReference>
<dbReference type="OrthoDB" id="128867at2759"/>
<dbReference type="SUPFAM" id="SSF50978">
    <property type="entry name" value="WD40 repeat-like"/>
    <property type="match status" value="1"/>
</dbReference>
<sequence length="492" mass="55489">MAQREIPGFYFDSEKKKYFKIQQSQHAPPPESKYSHDNIAKEKKKEEEETIHAKHWKQRRRQTIIRSSARNLLSQASLDREIGHRRGSSYVRNVWPGAIASGFQFRTIVSDWSVSHFDRDPIRKTLYIVKGEASIQCRRPNGNPRIPISSRHEDDEELLSPLNTYTFQPWDTLARLTSSVSSLNYLPGSGALCATTFGMSRPPVIYLTDPNSDVPGEVYSPRNCNTVWGSAPRPLSFPPLSSTNSIPATSTEYVAVGASSAPMLFTRGDSGTWTHKTILNLSSDIFALEWLSENTLALGCRNGKIHIYDIRANGESHILTHPFPISQLRRGDDFTRLVCSGLQNTCVLYDMRMGRRSAAAPRRPPPQQETKRLIRNLKRKRSHLPYSQPRFTQPVLHFRHSNTDDLELGIDVHPGLGLVAAAQEDASIRVSNLWTGKTVRVFGAVDDNIDRQTQGWKKPDRIRCLRFINDGDGDGEVGLWSAGAAGLRRFAW</sequence>
<evidence type="ECO:0000313" key="4">
    <source>
        <dbReference type="EMBL" id="KAF2792007.1"/>
    </source>
</evidence>
<dbReference type="AlphaFoldDB" id="A0A6A6X7Y0"/>
<accession>A0A6A6X7Y0</accession>
<protein>
    <recommendedName>
        <fullName evidence="6">WD40 repeat-like protein</fullName>
    </recommendedName>
</protein>
<evidence type="ECO:0008006" key="6">
    <source>
        <dbReference type="Google" id="ProtNLM"/>
    </source>
</evidence>
<gene>
    <name evidence="4" type="ORF">K505DRAFT_376341</name>
</gene>